<dbReference type="CDD" id="cd00798">
    <property type="entry name" value="INT_XerDC_C"/>
    <property type="match status" value="1"/>
</dbReference>
<dbReference type="Gene3D" id="1.10.443.10">
    <property type="entry name" value="Intergrase catalytic core"/>
    <property type="match status" value="1"/>
</dbReference>
<name>A0A3B0V3L1_9ZZZZ</name>
<sequence>MDGYVSQFIEYLDLEQGASVNTRLAYKRDLKQFEGFLTARGLPRAGAAGAAGADAGTYLACVGESDITAYMAWLFQDCAKTTIARKLSAVKGFFKYLQRVEVIDKNPAELLTAPKTGKTLPTVLTVEEAVALVEAPGKQAGRQINKQCDGQTGRPAKIDRRLVQRFLRDRAVLELLYSSGMRVSELVGVDLIFVNLKEGSVKVTGKGGKERLCIIGSLAASAIRDYLRVEGRSDETGGLLFRGRGGAALTQRTVQRIVKEYTLVSGIAKNPTPHSLRHSFATHLLDRGLDLRVIQEMLGHASLSTTQRYTSVSMDRLMEVYDRAHPRAEISGADIGGGEDRDN</sequence>
<evidence type="ECO:0000256" key="2">
    <source>
        <dbReference type="ARBA" id="ARBA00022490"/>
    </source>
</evidence>
<proteinExistence type="inferred from homology"/>
<comment type="subcellular location">
    <subcellularLocation>
        <location evidence="1">Cytoplasm</location>
    </subcellularLocation>
</comment>
<dbReference type="GO" id="GO:0051301">
    <property type="term" value="P:cell division"/>
    <property type="evidence" value="ECO:0007669"/>
    <property type="project" value="UniProtKB-KW"/>
</dbReference>
<dbReference type="GO" id="GO:0007059">
    <property type="term" value="P:chromosome segregation"/>
    <property type="evidence" value="ECO:0007669"/>
    <property type="project" value="UniProtKB-KW"/>
</dbReference>
<keyword evidence="6" id="KW-0238">DNA-binding</keyword>
<evidence type="ECO:0000256" key="3">
    <source>
        <dbReference type="ARBA" id="ARBA00022618"/>
    </source>
</evidence>
<gene>
    <name evidence="11" type="ORF">MNBD_DELTA02-686</name>
</gene>
<dbReference type="PROSITE" id="PS51898">
    <property type="entry name" value="TYR_RECOMBINASE"/>
    <property type="match status" value="1"/>
</dbReference>
<evidence type="ECO:0000259" key="9">
    <source>
        <dbReference type="PROSITE" id="PS51898"/>
    </source>
</evidence>
<dbReference type="HAMAP" id="MF_01808">
    <property type="entry name" value="Recomb_XerC_XerD"/>
    <property type="match status" value="1"/>
</dbReference>
<dbReference type="Pfam" id="PF02899">
    <property type="entry name" value="Phage_int_SAM_1"/>
    <property type="match status" value="2"/>
</dbReference>
<evidence type="ECO:0000256" key="5">
    <source>
        <dbReference type="ARBA" id="ARBA00022908"/>
    </source>
</evidence>
<keyword evidence="7" id="KW-0233">DNA recombination</keyword>
<dbReference type="InterPro" id="IPR044068">
    <property type="entry name" value="CB"/>
</dbReference>
<feature type="domain" description="Core-binding (CB)" evidence="10">
    <location>
        <begin position="1"/>
        <end position="98"/>
    </location>
</feature>
<dbReference type="PANTHER" id="PTHR30349">
    <property type="entry name" value="PHAGE INTEGRASE-RELATED"/>
    <property type="match status" value="1"/>
</dbReference>
<keyword evidence="3" id="KW-0132">Cell division</keyword>
<keyword evidence="5" id="KW-0229">DNA integration</keyword>
<evidence type="ECO:0000256" key="7">
    <source>
        <dbReference type="ARBA" id="ARBA00023172"/>
    </source>
</evidence>
<dbReference type="InterPro" id="IPR013762">
    <property type="entry name" value="Integrase-like_cat_sf"/>
</dbReference>
<organism evidence="11">
    <name type="scientific">hydrothermal vent metagenome</name>
    <dbReference type="NCBI Taxonomy" id="652676"/>
    <lineage>
        <taxon>unclassified sequences</taxon>
        <taxon>metagenomes</taxon>
        <taxon>ecological metagenomes</taxon>
    </lineage>
</organism>
<dbReference type="AlphaFoldDB" id="A0A3B0V3L1"/>
<accession>A0A3B0V3L1</accession>
<protein>
    <submittedName>
        <fullName evidence="11">Site-specific tyrosine recombinase XerC</fullName>
    </submittedName>
</protein>
<evidence type="ECO:0000256" key="1">
    <source>
        <dbReference type="ARBA" id="ARBA00004496"/>
    </source>
</evidence>
<keyword evidence="8" id="KW-0131">Cell cycle</keyword>
<evidence type="ECO:0000256" key="4">
    <source>
        <dbReference type="ARBA" id="ARBA00022829"/>
    </source>
</evidence>
<dbReference type="SUPFAM" id="SSF56349">
    <property type="entry name" value="DNA breaking-rejoining enzymes"/>
    <property type="match status" value="1"/>
</dbReference>
<dbReference type="Pfam" id="PF00589">
    <property type="entry name" value="Phage_integrase"/>
    <property type="match status" value="1"/>
</dbReference>
<dbReference type="PROSITE" id="PS51900">
    <property type="entry name" value="CB"/>
    <property type="match status" value="1"/>
</dbReference>
<dbReference type="EMBL" id="UOEZ01000056">
    <property type="protein sequence ID" value="VAW37571.1"/>
    <property type="molecule type" value="Genomic_DNA"/>
</dbReference>
<dbReference type="Gene3D" id="1.10.150.130">
    <property type="match status" value="1"/>
</dbReference>
<evidence type="ECO:0000256" key="8">
    <source>
        <dbReference type="ARBA" id="ARBA00023306"/>
    </source>
</evidence>
<keyword evidence="2" id="KW-0963">Cytoplasm</keyword>
<dbReference type="InterPro" id="IPR002104">
    <property type="entry name" value="Integrase_catalytic"/>
</dbReference>
<dbReference type="InterPro" id="IPR011010">
    <property type="entry name" value="DNA_brk_join_enz"/>
</dbReference>
<reference evidence="11" key="1">
    <citation type="submission" date="2018-06" db="EMBL/GenBank/DDBJ databases">
        <authorList>
            <person name="Zhirakovskaya E."/>
        </authorList>
    </citation>
    <scope>NUCLEOTIDE SEQUENCE</scope>
</reference>
<feature type="domain" description="Tyr recombinase" evidence="9">
    <location>
        <begin position="119"/>
        <end position="322"/>
    </location>
</feature>
<dbReference type="GO" id="GO:0006310">
    <property type="term" value="P:DNA recombination"/>
    <property type="evidence" value="ECO:0007669"/>
    <property type="project" value="UniProtKB-KW"/>
</dbReference>
<dbReference type="SUPFAM" id="SSF47823">
    <property type="entry name" value="lambda integrase-like, N-terminal domain"/>
    <property type="match status" value="1"/>
</dbReference>
<dbReference type="GO" id="GO:0015074">
    <property type="term" value="P:DNA integration"/>
    <property type="evidence" value="ECO:0007669"/>
    <property type="project" value="UniProtKB-KW"/>
</dbReference>
<dbReference type="InterPro" id="IPR004107">
    <property type="entry name" value="Integrase_SAM-like_N"/>
</dbReference>
<evidence type="ECO:0000256" key="6">
    <source>
        <dbReference type="ARBA" id="ARBA00023125"/>
    </source>
</evidence>
<dbReference type="PANTHER" id="PTHR30349:SF77">
    <property type="entry name" value="TYROSINE RECOMBINASE XERC"/>
    <property type="match status" value="1"/>
</dbReference>
<dbReference type="InterPro" id="IPR023009">
    <property type="entry name" value="Tyrosine_recombinase_XerC/XerD"/>
</dbReference>
<dbReference type="GO" id="GO:0003677">
    <property type="term" value="F:DNA binding"/>
    <property type="evidence" value="ECO:0007669"/>
    <property type="project" value="UniProtKB-KW"/>
</dbReference>
<evidence type="ECO:0000259" key="10">
    <source>
        <dbReference type="PROSITE" id="PS51900"/>
    </source>
</evidence>
<dbReference type="InterPro" id="IPR010998">
    <property type="entry name" value="Integrase_recombinase_N"/>
</dbReference>
<dbReference type="GO" id="GO:0005737">
    <property type="term" value="C:cytoplasm"/>
    <property type="evidence" value="ECO:0007669"/>
    <property type="project" value="UniProtKB-SubCell"/>
</dbReference>
<dbReference type="InterPro" id="IPR050090">
    <property type="entry name" value="Tyrosine_recombinase_XerCD"/>
</dbReference>
<keyword evidence="4" id="KW-0159">Chromosome partition</keyword>
<evidence type="ECO:0000313" key="11">
    <source>
        <dbReference type="EMBL" id="VAW37571.1"/>
    </source>
</evidence>